<reference evidence="1" key="1">
    <citation type="submission" date="2020-08" db="EMBL/GenBank/DDBJ databases">
        <title>Multicomponent nature underlies the extraordinary mechanical properties of spider dragline silk.</title>
        <authorList>
            <person name="Kono N."/>
            <person name="Nakamura H."/>
            <person name="Mori M."/>
            <person name="Yoshida Y."/>
            <person name="Ohtoshi R."/>
            <person name="Malay A.D."/>
            <person name="Moran D.A.P."/>
            <person name="Tomita M."/>
            <person name="Numata K."/>
            <person name="Arakawa K."/>
        </authorList>
    </citation>
    <scope>NUCLEOTIDE SEQUENCE</scope>
</reference>
<dbReference type="AlphaFoldDB" id="A0A8X6QQ19"/>
<evidence type="ECO:0000313" key="2">
    <source>
        <dbReference type="Proteomes" id="UP000887013"/>
    </source>
</evidence>
<proteinExistence type="predicted"/>
<accession>A0A8X6QQ19</accession>
<keyword evidence="2" id="KW-1185">Reference proteome</keyword>
<comment type="caution">
    <text evidence="1">The sequence shown here is derived from an EMBL/GenBank/DDBJ whole genome shotgun (WGS) entry which is preliminary data.</text>
</comment>
<protein>
    <submittedName>
        <fullName evidence="1">Uncharacterized protein</fullName>
    </submittedName>
</protein>
<evidence type="ECO:0000313" key="1">
    <source>
        <dbReference type="EMBL" id="GFU38663.1"/>
    </source>
</evidence>
<gene>
    <name evidence="1" type="ORF">NPIL_99411</name>
</gene>
<organism evidence="1 2">
    <name type="scientific">Nephila pilipes</name>
    <name type="common">Giant wood spider</name>
    <name type="synonym">Nephila maculata</name>
    <dbReference type="NCBI Taxonomy" id="299642"/>
    <lineage>
        <taxon>Eukaryota</taxon>
        <taxon>Metazoa</taxon>
        <taxon>Ecdysozoa</taxon>
        <taxon>Arthropoda</taxon>
        <taxon>Chelicerata</taxon>
        <taxon>Arachnida</taxon>
        <taxon>Araneae</taxon>
        <taxon>Araneomorphae</taxon>
        <taxon>Entelegynae</taxon>
        <taxon>Araneoidea</taxon>
        <taxon>Nephilidae</taxon>
        <taxon>Nephila</taxon>
    </lineage>
</organism>
<dbReference type="Proteomes" id="UP000887013">
    <property type="component" value="Unassembled WGS sequence"/>
</dbReference>
<sequence length="119" mass="12951">MKEGGRISLAADFTVMDIWRFSFSYLEVQVEGWILREIPGGPQRSGVWPKAAVMQQMCCARVSASFATAASRQAGAVHTKKKMFAAYGTRACKSAVRCVCSVLASFSACPLSYSLQEVD</sequence>
<dbReference type="EMBL" id="BMAW01035170">
    <property type="protein sequence ID" value="GFU38663.1"/>
    <property type="molecule type" value="Genomic_DNA"/>
</dbReference>
<name>A0A8X6QQ19_NEPPI</name>